<evidence type="ECO:0000313" key="2">
    <source>
        <dbReference type="EMBL" id="RXK51917.1"/>
    </source>
</evidence>
<dbReference type="RefSeq" id="WP_129067771.1">
    <property type="nucleotide sequence ID" value="NZ_RDFA01000001.1"/>
</dbReference>
<evidence type="ECO:0000313" key="3">
    <source>
        <dbReference type="Proteomes" id="UP000289691"/>
    </source>
</evidence>
<feature type="compositionally biased region" description="Low complexity" evidence="1">
    <location>
        <begin position="43"/>
        <end position="55"/>
    </location>
</feature>
<dbReference type="Proteomes" id="UP000289691">
    <property type="component" value="Unassembled WGS sequence"/>
</dbReference>
<dbReference type="OrthoDB" id="237836at2157"/>
<protein>
    <submittedName>
        <fullName evidence="2">Uncharacterized protein</fullName>
    </submittedName>
</protein>
<dbReference type="EMBL" id="RDFA01000001">
    <property type="protein sequence ID" value="RXK51917.1"/>
    <property type="molecule type" value="Genomic_DNA"/>
</dbReference>
<reference evidence="2 3" key="1">
    <citation type="submission" date="2019-01" db="EMBL/GenBank/DDBJ databases">
        <title>Halorientalis sp. F13-25 a new haloarchaeum isolated from hypersaline water.</title>
        <authorList>
            <person name="Ana D.-V."/>
            <person name="Cristina S.-P."/>
            <person name="Antonio V."/>
        </authorList>
    </citation>
    <scope>NUCLEOTIDE SEQUENCE [LARGE SCALE GENOMIC DNA]</scope>
    <source>
        <strain evidence="2 3">F13-25</strain>
    </source>
</reference>
<gene>
    <name evidence="2" type="ORF">EAF64_04590</name>
</gene>
<evidence type="ECO:0000256" key="1">
    <source>
        <dbReference type="SAM" id="MobiDB-lite"/>
    </source>
</evidence>
<keyword evidence="3" id="KW-1185">Reference proteome</keyword>
<accession>A0A498L1G0</accession>
<comment type="caution">
    <text evidence="2">The sequence shown here is derived from an EMBL/GenBank/DDBJ whole genome shotgun (WGS) entry which is preliminary data.</text>
</comment>
<proteinExistence type="predicted"/>
<feature type="region of interest" description="Disordered" evidence="1">
    <location>
        <begin position="24"/>
        <end position="55"/>
    </location>
</feature>
<dbReference type="AlphaFoldDB" id="A0A498L1G0"/>
<name>A0A498L1G0_9EURY</name>
<dbReference type="InterPro" id="IPR055959">
    <property type="entry name" value="DUF7537"/>
</dbReference>
<dbReference type="PROSITE" id="PS51257">
    <property type="entry name" value="PROKAR_LIPOPROTEIN"/>
    <property type="match status" value="1"/>
</dbReference>
<organism evidence="2 3">
    <name type="scientific">Halorientalis pallida</name>
    <dbReference type="NCBI Taxonomy" id="2479928"/>
    <lineage>
        <taxon>Archaea</taxon>
        <taxon>Methanobacteriati</taxon>
        <taxon>Methanobacteriota</taxon>
        <taxon>Stenosarchaea group</taxon>
        <taxon>Halobacteria</taxon>
        <taxon>Halobacteriales</taxon>
        <taxon>Haloarculaceae</taxon>
        <taxon>Halorientalis</taxon>
    </lineage>
</organism>
<sequence>MRTDRIALVAVGLLVVLAGCSGSPGGSGTDPAGNGTDTLESPATDGDAGNAAGTASTGIENASALIAATDQRLATTDYALTQTLEQQAGGESLTVTQRTRSSLTDERRLFVFDATSETNRLFLADGTQYIDAVSDGETTTRSAPLQGSFEARHEPEMLGGGESLGGILRNGNYTDAGTVERDGRTLVRFELVEADRSRISGTVTDASGEVLVGSDDVVYDASLRIELESGHLEQTFRIEHLGDVTVERPDWVDEIDETN</sequence>
<dbReference type="Pfam" id="PF24381">
    <property type="entry name" value="DUF7537"/>
    <property type="match status" value="1"/>
</dbReference>